<gene>
    <name evidence="10" type="ORF">HMPREF0556_10725</name>
</gene>
<dbReference type="InterPro" id="IPR043429">
    <property type="entry name" value="ArtM/GltK/GlnP/TcyL/YhdX-like"/>
</dbReference>
<keyword evidence="6" id="KW-0346">Stress response</keyword>
<keyword evidence="4 8" id="KW-0812">Transmembrane</keyword>
<evidence type="ECO:0000256" key="3">
    <source>
        <dbReference type="ARBA" id="ARBA00022475"/>
    </source>
</evidence>
<feature type="transmembrane region" description="Helical" evidence="8">
    <location>
        <begin position="46"/>
        <end position="64"/>
    </location>
</feature>
<dbReference type="InterPro" id="IPR035906">
    <property type="entry name" value="MetI-like_sf"/>
</dbReference>
<keyword evidence="5 8" id="KW-1133">Transmembrane helix</keyword>
<dbReference type="Gene3D" id="1.10.3720.10">
    <property type="entry name" value="MetI-like"/>
    <property type="match status" value="1"/>
</dbReference>
<feature type="domain" description="ABC transmembrane type-1" evidence="9">
    <location>
        <begin position="34"/>
        <end position="239"/>
    </location>
</feature>
<feature type="transmembrane region" description="Helical" evidence="8">
    <location>
        <begin position="76"/>
        <end position="97"/>
    </location>
</feature>
<comment type="caution">
    <text evidence="10">The sequence shown here is derived from an EMBL/GenBank/DDBJ whole genome shotgun (WGS) entry which is preliminary data.</text>
</comment>
<comment type="similarity">
    <text evidence="8">Belongs to the binding-protein-dependent transport system permease family.</text>
</comment>
<dbReference type="GO" id="GO:0022857">
    <property type="term" value="F:transmembrane transporter activity"/>
    <property type="evidence" value="ECO:0007669"/>
    <property type="project" value="InterPro"/>
</dbReference>
<dbReference type="STRING" id="525367.HMPREF0556_10725"/>
<comment type="subcellular location">
    <subcellularLocation>
        <location evidence="1 8">Cell membrane</location>
        <topology evidence="1 8">Multi-pass membrane protein</topology>
    </subcellularLocation>
</comment>
<evidence type="ECO:0000256" key="4">
    <source>
        <dbReference type="ARBA" id="ARBA00022692"/>
    </source>
</evidence>
<reference evidence="10" key="1">
    <citation type="submission" date="2010-06" db="EMBL/GenBank/DDBJ databases">
        <authorList>
            <person name="Muzny D."/>
            <person name="Qin X."/>
            <person name="Buhay C."/>
            <person name="Dugan-Rocha S."/>
            <person name="Ding Y."/>
            <person name="Chen G."/>
            <person name="Hawes A."/>
            <person name="Holder M."/>
            <person name="Jhangiani S."/>
            <person name="Johnson A."/>
            <person name="Khan Z."/>
            <person name="Li Z."/>
            <person name="Liu W."/>
            <person name="Liu X."/>
            <person name="Perez L."/>
            <person name="Shen H."/>
            <person name="Wang Q."/>
            <person name="Watt J."/>
            <person name="Xi L."/>
            <person name="Xin Y."/>
            <person name="Zhou J."/>
            <person name="Deng J."/>
            <person name="Jiang H."/>
            <person name="Liu Y."/>
            <person name="Qu J."/>
            <person name="Song X.-Z."/>
            <person name="Zhang L."/>
            <person name="Villasana D."/>
            <person name="Johnson A."/>
            <person name="Liu J."/>
            <person name="Liyanage D."/>
            <person name="Lorensuhewa L."/>
            <person name="Robinson T."/>
            <person name="Song A."/>
            <person name="Song B.-B."/>
            <person name="Dinh H."/>
            <person name="Thornton R."/>
            <person name="Coyle M."/>
            <person name="Francisco L."/>
            <person name="Jackson L."/>
            <person name="Javaid M."/>
            <person name="Korchina V."/>
            <person name="Kovar C."/>
            <person name="Mata R."/>
            <person name="Mathew T."/>
            <person name="Ngo R."/>
            <person name="Nguyen L."/>
            <person name="Nguyen N."/>
            <person name="Okwuonu G."/>
            <person name="Ongeri F."/>
            <person name="Pham C."/>
            <person name="Simmons D."/>
            <person name="Wilczek-Boney K."/>
            <person name="Hale W."/>
            <person name="Jakkamsetti A."/>
            <person name="Pham P."/>
            <person name="Ruth R."/>
            <person name="San Lucas F."/>
            <person name="Warren J."/>
            <person name="Zhang J."/>
            <person name="Zhao Z."/>
            <person name="Zhou C."/>
            <person name="Zhu D."/>
            <person name="Lee S."/>
            <person name="Bess C."/>
            <person name="Blankenburg K."/>
            <person name="Forbes L."/>
            <person name="Fu Q."/>
            <person name="Gubbala S."/>
            <person name="Hirani K."/>
            <person name="Jayaseelan J.C."/>
            <person name="Lara F."/>
            <person name="Munidasa M."/>
            <person name="Palculict T."/>
            <person name="Patil S."/>
            <person name="Pu L.-L."/>
            <person name="Saada N."/>
            <person name="Tang L."/>
            <person name="Weissenberger G."/>
            <person name="Zhu Y."/>
            <person name="Hemphill L."/>
            <person name="Shang Y."/>
            <person name="Youmans B."/>
            <person name="Ayvaz T."/>
            <person name="Ross M."/>
            <person name="Santibanez J."/>
            <person name="Aqrawi P."/>
            <person name="Gross S."/>
            <person name="Joshi V."/>
            <person name="Fowler G."/>
            <person name="Nazareth L."/>
            <person name="Reid J."/>
            <person name="Worley K."/>
            <person name="Petrosino J."/>
            <person name="Highlander S."/>
            <person name="Gibbs R."/>
        </authorList>
    </citation>
    <scope>NUCLEOTIDE SEQUENCE [LARGE SCALE GENOMIC DNA]</scope>
    <source>
        <strain evidence="10">DSM 20601</strain>
    </source>
</reference>
<dbReference type="eggNOG" id="COG0765">
    <property type="taxonomic scope" value="Bacteria"/>
</dbReference>
<evidence type="ECO:0000313" key="10">
    <source>
        <dbReference type="EMBL" id="EFI84172.1"/>
    </source>
</evidence>
<sequence length="254" mass="27943">MIHALSPFTIWRYKGGEEKMGLDIPFIGTALTAMVKTIPLTLAMTFFPLLFGFLIAILMSFIQIKHVRILEPISKFYVSFFRSTPAILHIMLIYLGIPLIVDKLSSQFDLGLSANKIPVAIFVIIALSFTAGSYLTESIRSGIIAVDAGQIEAAYSIGMTHREMLRRVLFPQAFIIALPNFTNLAIGFLHTTSIAAIVAVPEITGTATIVASDNYAFLDAFIAAAIIYWLLTMIIEAIHALLEKKLTVYQGGVR</sequence>
<feature type="transmembrane region" description="Helical" evidence="8">
    <location>
        <begin position="173"/>
        <end position="200"/>
    </location>
</feature>
<evidence type="ECO:0000256" key="8">
    <source>
        <dbReference type="RuleBase" id="RU363032"/>
    </source>
</evidence>
<keyword evidence="2 8" id="KW-0813">Transport</keyword>
<accession>D7UWW4</accession>
<dbReference type="PROSITE" id="PS50928">
    <property type="entry name" value="ABC_TM1"/>
    <property type="match status" value="1"/>
</dbReference>
<dbReference type="AlphaFoldDB" id="D7UWW4"/>
<dbReference type="InterPro" id="IPR010065">
    <property type="entry name" value="AA_ABC_transptr_permease_3TM"/>
</dbReference>
<dbReference type="NCBIfam" id="TIGR01726">
    <property type="entry name" value="HEQRo_perm_3TM"/>
    <property type="match status" value="1"/>
</dbReference>
<evidence type="ECO:0000256" key="7">
    <source>
        <dbReference type="ARBA" id="ARBA00023136"/>
    </source>
</evidence>
<dbReference type="PANTHER" id="PTHR30614:SF43">
    <property type="entry name" value="L-CYSTINE TRANSPORT SYSTEM PERMEASE PROTEIN TCYM"/>
    <property type="match status" value="1"/>
</dbReference>
<dbReference type="Proteomes" id="UP000010119">
    <property type="component" value="Unassembled WGS sequence"/>
</dbReference>
<dbReference type="GO" id="GO:0043190">
    <property type="term" value="C:ATP-binding cassette (ABC) transporter complex"/>
    <property type="evidence" value="ECO:0007669"/>
    <property type="project" value="InterPro"/>
</dbReference>
<evidence type="ECO:0000259" key="9">
    <source>
        <dbReference type="PROSITE" id="PS50928"/>
    </source>
</evidence>
<name>D7UWW4_LISGR</name>
<dbReference type="PANTHER" id="PTHR30614">
    <property type="entry name" value="MEMBRANE COMPONENT OF AMINO ACID ABC TRANSPORTER"/>
    <property type="match status" value="1"/>
</dbReference>
<evidence type="ECO:0000313" key="11">
    <source>
        <dbReference type="Proteomes" id="UP000010119"/>
    </source>
</evidence>
<evidence type="ECO:0000256" key="6">
    <source>
        <dbReference type="ARBA" id="ARBA00023016"/>
    </source>
</evidence>
<keyword evidence="7 8" id="KW-0472">Membrane</keyword>
<protein>
    <submittedName>
        <fullName evidence="10">ABC transporter, permease protein</fullName>
    </submittedName>
</protein>
<evidence type="ECO:0000256" key="1">
    <source>
        <dbReference type="ARBA" id="ARBA00004651"/>
    </source>
</evidence>
<dbReference type="HOGENOM" id="CLU_019602_1_4_9"/>
<evidence type="ECO:0000256" key="2">
    <source>
        <dbReference type="ARBA" id="ARBA00022448"/>
    </source>
</evidence>
<dbReference type="GO" id="GO:0006865">
    <property type="term" value="P:amino acid transport"/>
    <property type="evidence" value="ECO:0007669"/>
    <property type="project" value="TreeGrafter"/>
</dbReference>
<keyword evidence="11" id="KW-1185">Reference proteome</keyword>
<feature type="transmembrane region" description="Helical" evidence="8">
    <location>
        <begin position="220"/>
        <end position="242"/>
    </location>
</feature>
<proteinExistence type="inferred from homology"/>
<dbReference type="CDD" id="cd06261">
    <property type="entry name" value="TM_PBP2"/>
    <property type="match status" value="1"/>
</dbReference>
<dbReference type="EMBL" id="ACCR02000003">
    <property type="protein sequence ID" value="EFI84172.1"/>
    <property type="molecule type" value="Genomic_DNA"/>
</dbReference>
<feature type="transmembrane region" description="Helical" evidence="8">
    <location>
        <begin position="117"/>
        <end position="135"/>
    </location>
</feature>
<dbReference type="Pfam" id="PF00528">
    <property type="entry name" value="BPD_transp_1"/>
    <property type="match status" value="1"/>
</dbReference>
<dbReference type="InterPro" id="IPR000515">
    <property type="entry name" value="MetI-like"/>
</dbReference>
<dbReference type="SUPFAM" id="SSF161098">
    <property type="entry name" value="MetI-like"/>
    <property type="match status" value="1"/>
</dbReference>
<organism evidence="10 11">
    <name type="scientific">Listeria grayi DSM 20601</name>
    <dbReference type="NCBI Taxonomy" id="525367"/>
    <lineage>
        <taxon>Bacteria</taxon>
        <taxon>Bacillati</taxon>
        <taxon>Bacillota</taxon>
        <taxon>Bacilli</taxon>
        <taxon>Bacillales</taxon>
        <taxon>Listeriaceae</taxon>
        <taxon>Listeria</taxon>
    </lineage>
</organism>
<keyword evidence="3" id="KW-1003">Cell membrane</keyword>
<evidence type="ECO:0000256" key="5">
    <source>
        <dbReference type="ARBA" id="ARBA00022989"/>
    </source>
</evidence>